<dbReference type="InterPro" id="IPR036388">
    <property type="entry name" value="WH-like_DNA-bd_sf"/>
</dbReference>
<dbReference type="SUPFAM" id="SSF88946">
    <property type="entry name" value="Sigma2 domain of RNA polymerase sigma factors"/>
    <property type="match status" value="1"/>
</dbReference>
<comment type="similarity">
    <text evidence="1">Belongs to the sigma-70 factor family. ECF subfamily.</text>
</comment>
<dbReference type="Proteomes" id="UP000316778">
    <property type="component" value="Unassembled WGS sequence"/>
</dbReference>
<evidence type="ECO:0000259" key="5">
    <source>
        <dbReference type="Pfam" id="PF04542"/>
    </source>
</evidence>
<evidence type="ECO:0000256" key="2">
    <source>
        <dbReference type="ARBA" id="ARBA00023015"/>
    </source>
</evidence>
<evidence type="ECO:0000259" key="6">
    <source>
        <dbReference type="Pfam" id="PF08281"/>
    </source>
</evidence>
<dbReference type="PANTHER" id="PTHR43133:SF46">
    <property type="entry name" value="RNA POLYMERASE SIGMA-70 FACTOR ECF SUBFAMILY"/>
    <property type="match status" value="1"/>
</dbReference>
<dbReference type="EMBL" id="VLLG01000005">
    <property type="protein sequence ID" value="TWI84350.1"/>
    <property type="molecule type" value="Genomic_DNA"/>
</dbReference>
<dbReference type="Gene3D" id="1.10.1740.10">
    <property type="match status" value="1"/>
</dbReference>
<accession>A0A562SUL8</accession>
<dbReference type="Pfam" id="PF08281">
    <property type="entry name" value="Sigma70_r4_2"/>
    <property type="match status" value="1"/>
</dbReference>
<dbReference type="AlphaFoldDB" id="A0A562SUL8"/>
<dbReference type="Pfam" id="PF04542">
    <property type="entry name" value="Sigma70_r2"/>
    <property type="match status" value="1"/>
</dbReference>
<dbReference type="GO" id="GO:0003677">
    <property type="term" value="F:DNA binding"/>
    <property type="evidence" value="ECO:0007669"/>
    <property type="project" value="InterPro"/>
</dbReference>
<name>A0A562SUL8_CHIJA</name>
<protein>
    <submittedName>
        <fullName evidence="7">RNA polymerase sigma factor (Sigma-70 family)</fullName>
    </submittedName>
</protein>
<dbReference type="InterPro" id="IPR014284">
    <property type="entry name" value="RNA_pol_sigma-70_dom"/>
</dbReference>
<dbReference type="NCBIfam" id="TIGR02937">
    <property type="entry name" value="sigma70-ECF"/>
    <property type="match status" value="1"/>
</dbReference>
<evidence type="ECO:0000256" key="1">
    <source>
        <dbReference type="ARBA" id="ARBA00010641"/>
    </source>
</evidence>
<evidence type="ECO:0000313" key="7">
    <source>
        <dbReference type="EMBL" id="TWI84350.1"/>
    </source>
</evidence>
<dbReference type="RefSeq" id="WP_158642728.1">
    <property type="nucleotide sequence ID" value="NZ_BAAAFY010000002.1"/>
</dbReference>
<keyword evidence="3" id="KW-0731">Sigma factor</keyword>
<evidence type="ECO:0000256" key="4">
    <source>
        <dbReference type="ARBA" id="ARBA00023163"/>
    </source>
</evidence>
<dbReference type="InterPro" id="IPR039425">
    <property type="entry name" value="RNA_pol_sigma-70-like"/>
</dbReference>
<gene>
    <name evidence="7" type="ORF">LX66_4716</name>
</gene>
<dbReference type="PANTHER" id="PTHR43133">
    <property type="entry name" value="RNA POLYMERASE ECF-TYPE SIGMA FACTO"/>
    <property type="match status" value="1"/>
</dbReference>
<organism evidence="7 8">
    <name type="scientific">Chitinophaga japonensis</name>
    <name type="common">Flexibacter japonensis</name>
    <dbReference type="NCBI Taxonomy" id="104662"/>
    <lineage>
        <taxon>Bacteria</taxon>
        <taxon>Pseudomonadati</taxon>
        <taxon>Bacteroidota</taxon>
        <taxon>Chitinophagia</taxon>
        <taxon>Chitinophagales</taxon>
        <taxon>Chitinophagaceae</taxon>
        <taxon>Chitinophaga</taxon>
    </lineage>
</organism>
<reference evidence="7 8" key="1">
    <citation type="journal article" date="2013" name="Stand. Genomic Sci.">
        <title>Genomic Encyclopedia of Type Strains, Phase I: The one thousand microbial genomes (KMG-I) project.</title>
        <authorList>
            <person name="Kyrpides N.C."/>
            <person name="Woyke T."/>
            <person name="Eisen J.A."/>
            <person name="Garrity G."/>
            <person name="Lilburn T.G."/>
            <person name="Beck B.J."/>
            <person name="Whitman W.B."/>
            <person name="Hugenholtz P."/>
            <person name="Klenk H.P."/>
        </authorList>
    </citation>
    <scope>NUCLEOTIDE SEQUENCE [LARGE SCALE GENOMIC DNA]</scope>
    <source>
        <strain evidence="7 8">DSM 13484</strain>
    </source>
</reference>
<feature type="domain" description="RNA polymerase sigma-70 region 2" evidence="5">
    <location>
        <begin position="26"/>
        <end position="91"/>
    </location>
</feature>
<dbReference type="GO" id="GO:0006352">
    <property type="term" value="P:DNA-templated transcription initiation"/>
    <property type="evidence" value="ECO:0007669"/>
    <property type="project" value="InterPro"/>
</dbReference>
<dbReference type="InterPro" id="IPR013325">
    <property type="entry name" value="RNA_pol_sigma_r2"/>
</dbReference>
<dbReference type="GO" id="GO:0016987">
    <property type="term" value="F:sigma factor activity"/>
    <property type="evidence" value="ECO:0007669"/>
    <property type="project" value="UniProtKB-KW"/>
</dbReference>
<dbReference type="Gene3D" id="1.10.10.10">
    <property type="entry name" value="Winged helix-like DNA-binding domain superfamily/Winged helix DNA-binding domain"/>
    <property type="match status" value="1"/>
</dbReference>
<keyword evidence="4" id="KW-0804">Transcription</keyword>
<feature type="domain" description="RNA polymerase sigma factor 70 region 4 type 2" evidence="6">
    <location>
        <begin position="131"/>
        <end position="173"/>
    </location>
</feature>
<dbReference type="InterPro" id="IPR007627">
    <property type="entry name" value="RNA_pol_sigma70_r2"/>
</dbReference>
<sequence>MPSFTDDILLLRHLKTGDPRAFETFFQKYRMAAMVTAMAILNSEAAAKDLVQEFFTDFWQKRLYRYVNRSLHGFVVQAVKNKCINQLSKEDTRRRRMQAMTLFDEGITWPDNRLERQELRSEVSGLLQRVLSPVTLKVVQLAYMDGKSRKEIAAEMGTSPNTVRNQLVQGLKILRKNIRRS</sequence>
<dbReference type="InterPro" id="IPR013249">
    <property type="entry name" value="RNA_pol_sigma70_r4_t2"/>
</dbReference>
<evidence type="ECO:0000256" key="3">
    <source>
        <dbReference type="ARBA" id="ARBA00023082"/>
    </source>
</evidence>
<evidence type="ECO:0000313" key="8">
    <source>
        <dbReference type="Proteomes" id="UP000316778"/>
    </source>
</evidence>
<dbReference type="InterPro" id="IPR013324">
    <property type="entry name" value="RNA_pol_sigma_r3/r4-like"/>
</dbReference>
<keyword evidence="2" id="KW-0805">Transcription regulation</keyword>
<dbReference type="OrthoDB" id="653814at2"/>
<keyword evidence="8" id="KW-1185">Reference proteome</keyword>
<dbReference type="SUPFAM" id="SSF88659">
    <property type="entry name" value="Sigma3 and sigma4 domains of RNA polymerase sigma factors"/>
    <property type="match status" value="1"/>
</dbReference>
<comment type="caution">
    <text evidence="7">The sequence shown here is derived from an EMBL/GenBank/DDBJ whole genome shotgun (WGS) entry which is preliminary data.</text>
</comment>
<proteinExistence type="inferred from homology"/>